<dbReference type="Proteomes" id="UP000051450">
    <property type="component" value="Unassembled WGS sequence"/>
</dbReference>
<comment type="caution">
    <text evidence="1">The sequence shown here is derived from an EMBL/GenBank/DDBJ whole genome shotgun (WGS) entry which is preliminary data.</text>
</comment>
<dbReference type="RefSeq" id="WP_057973335.1">
    <property type="nucleotide sequence ID" value="NZ_AZDI01000001.1"/>
</dbReference>
<name>A0A0R1HRQ8_9LACO</name>
<dbReference type="OrthoDB" id="2299239at2"/>
<evidence type="ECO:0000313" key="2">
    <source>
        <dbReference type="Proteomes" id="UP000051450"/>
    </source>
</evidence>
<protein>
    <submittedName>
        <fullName evidence="1">Uncharacterized protein</fullName>
    </submittedName>
</protein>
<evidence type="ECO:0000313" key="1">
    <source>
        <dbReference type="EMBL" id="KRK46388.1"/>
    </source>
</evidence>
<dbReference type="PATRIC" id="fig|1423719.4.peg.9"/>
<sequence length="82" mass="9642">MSKNLLADLEKNFITSDETSKTFKVPSKKEDLTIKIDNDIFEKVSKDDEKLERLIKNLLKFSSKSKAKELISINKRNYRIFM</sequence>
<dbReference type="EMBL" id="AZDI01000001">
    <property type="protein sequence ID" value="KRK46388.1"/>
    <property type="molecule type" value="Genomic_DNA"/>
</dbReference>
<organism evidence="1 2">
    <name type="scientific">Dellaglioa algida DSM 15638</name>
    <dbReference type="NCBI Taxonomy" id="1423719"/>
    <lineage>
        <taxon>Bacteria</taxon>
        <taxon>Bacillati</taxon>
        <taxon>Bacillota</taxon>
        <taxon>Bacilli</taxon>
        <taxon>Lactobacillales</taxon>
        <taxon>Lactobacillaceae</taxon>
        <taxon>Dellaglioa</taxon>
    </lineage>
</organism>
<dbReference type="GeneID" id="83548665"/>
<proteinExistence type="predicted"/>
<accession>A0A0R1HRQ8</accession>
<dbReference type="AlphaFoldDB" id="A0A0R1HRQ8"/>
<keyword evidence="2" id="KW-1185">Reference proteome</keyword>
<gene>
    <name evidence="1" type="ORF">FC66_GL000010</name>
</gene>
<reference evidence="1 2" key="1">
    <citation type="journal article" date="2015" name="Genome Announc.">
        <title>Expanding the biotechnology potential of lactobacilli through comparative genomics of 213 strains and associated genera.</title>
        <authorList>
            <person name="Sun Z."/>
            <person name="Harris H.M."/>
            <person name="McCann A."/>
            <person name="Guo C."/>
            <person name="Argimon S."/>
            <person name="Zhang W."/>
            <person name="Yang X."/>
            <person name="Jeffery I.B."/>
            <person name="Cooney J.C."/>
            <person name="Kagawa T.F."/>
            <person name="Liu W."/>
            <person name="Song Y."/>
            <person name="Salvetti E."/>
            <person name="Wrobel A."/>
            <person name="Rasinkangas P."/>
            <person name="Parkhill J."/>
            <person name="Rea M.C."/>
            <person name="O'Sullivan O."/>
            <person name="Ritari J."/>
            <person name="Douillard F.P."/>
            <person name="Paul Ross R."/>
            <person name="Yang R."/>
            <person name="Briner A.E."/>
            <person name="Felis G.E."/>
            <person name="de Vos W.M."/>
            <person name="Barrangou R."/>
            <person name="Klaenhammer T.R."/>
            <person name="Caufield P.W."/>
            <person name="Cui Y."/>
            <person name="Zhang H."/>
            <person name="O'Toole P.W."/>
        </authorList>
    </citation>
    <scope>NUCLEOTIDE SEQUENCE [LARGE SCALE GENOMIC DNA]</scope>
    <source>
        <strain evidence="1 2">DSM 15638</strain>
    </source>
</reference>
<dbReference type="STRING" id="1423719.FC66_GL000010"/>